<feature type="transmembrane region" description="Helical" evidence="1">
    <location>
        <begin position="69"/>
        <end position="91"/>
    </location>
</feature>
<keyword evidence="1" id="KW-0812">Transmembrane</keyword>
<reference evidence="2" key="1">
    <citation type="journal article" date="2015" name="Nature">
        <title>Complex archaea that bridge the gap between prokaryotes and eukaryotes.</title>
        <authorList>
            <person name="Spang A."/>
            <person name="Saw J.H."/>
            <person name="Jorgensen S.L."/>
            <person name="Zaremba-Niedzwiedzka K."/>
            <person name="Martijn J."/>
            <person name="Lind A.E."/>
            <person name="van Eijk R."/>
            <person name="Schleper C."/>
            <person name="Guy L."/>
            <person name="Ettema T.J."/>
        </authorList>
    </citation>
    <scope>NUCLEOTIDE SEQUENCE</scope>
</reference>
<proteinExistence type="predicted"/>
<dbReference type="EMBL" id="LAZR01005258">
    <property type="protein sequence ID" value="KKN01464.1"/>
    <property type="molecule type" value="Genomic_DNA"/>
</dbReference>
<keyword evidence="1" id="KW-1133">Transmembrane helix</keyword>
<dbReference type="InterPro" id="IPR020509">
    <property type="entry name" value="Uncharacterised_YnzE"/>
</dbReference>
<keyword evidence="1" id="KW-0472">Membrane</keyword>
<feature type="transmembrane region" description="Helical" evidence="1">
    <location>
        <begin position="39"/>
        <end position="57"/>
    </location>
</feature>
<dbReference type="Pfam" id="PF17329">
    <property type="entry name" value="DUF5367"/>
    <property type="match status" value="1"/>
</dbReference>
<feature type="transmembrane region" description="Helical" evidence="1">
    <location>
        <begin position="103"/>
        <end position="122"/>
    </location>
</feature>
<evidence type="ECO:0000256" key="1">
    <source>
        <dbReference type="SAM" id="Phobius"/>
    </source>
</evidence>
<evidence type="ECO:0000313" key="2">
    <source>
        <dbReference type="EMBL" id="KKN01464.1"/>
    </source>
</evidence>
<evidence type="ECO:0008006" key="3">
    <source>
        <dbReference type="Google" id="ProtNLM"/>
    </source>
</evidence>
<name>A0A0F9M6X1_9ZZZZ</name>
<protein>
    <recommendedName>
        <fullName evidence="3">DUF5367 domain-containing protein</fullName>
    </recommendedName>
</protein>
<gene>
    <name evidence="2" type="ORF">LCGC14_1127550</name>
</gene>
<organism evidence="2">
    <name type="scientific">marine sediment metagenome</name>
    <dbReference type="NCBI Taxonomy" id="412755"/>
    <lineage>
        <taxon>unclassified sequences</taxon>
        <taxon>metagenomes</taxon>
        <taxon>ecological metagenomes</taxon>
    </lineage>
</organism>
<dbReference type="AlphaFoldDB" id="A0A0F9M6X1"/>
<comment type="caution">
    <text evidence="2">The sequence shown here is derived from an EMBL/GenBank/DDBJ whole genome shotgun (WGS) entry which is preliminary data.</text>
</comment>
<sequence length="134" mass="15503">MKTVRVISIGLIIWIIGVSLYGFSYYVPILENAEQQANIWLSIVIIPVVWLGAKLYYGKNIDTHGLRVGLTFFIISAILDALITVPFTILPYGGSYYDFFVDFGFWFIALEFIATVTLYWYLKVHRERNTTIEY</sequence>
<accession>A0A0F9M6X1</accession>
<feature type="transmembrane region" description="Helical" evidence="1">
    <location>
        <begin position="7"/>
        <end position="27"/>
    </location>
</feature>